<keyword evidence="5" id="KW-1185">Reference proteome</keyword>
<dbReference type="InterPro" id="IPR013736">
    <property type="entry name" value="Xaa-Pro_dipept_C"/>
</dbReference>
<name>A0ABV7PXR6_9ACTN</name>
<dbReference type="SMART" id="SM00939">
    <property type="entry name" value="PepX_C"/>
    <property type="match status" value="1"/>
</dbReference>
<dbReference type="NCBIfam" id="TIGR00976">
    <property type="entry name" value="CocE_NonD"/>
    <property type="match status" value="1"/>
</dbReference>
<feature type="region of interest" description="Disordered" evidence="2">
    <location>
        <begin position="339"/>
        <end position="390"/>
    </location>
</feature>
<dbReference type="Pfam" id="PF08530">
    <property type="entry name" value="PepX_C"/>
    <property type="match status" value="1"/>
</dbReference>
<dbReference type="Pfam" id="PF02129">
    <property type="entry name" value="Peptidase_S15"/>
    <property type="match status" value="1"/>
</dbReference>
<accession>A0ABV7PXR6</accession>
<keyword evidence="1 4" id="KW-0378">Hydrolase</keyword>
<evidence type="ECO:0000313" key="4">
    <source>
        <dbReference type="EMBL" id="MFC3493401.1"/>
    </source>
</evidence>
<dbReference type="SUPFAM" id="SSF49785">
    <property type="entry name" value="Galactose-binding domain-like"/>
    <property type="match status" value="1"/>
</dbReference>
<reference evidence="5" key="1">
    <citation type="journal article" date="2019" name="Int. J. Syst. Evol. Microbiol.">
        <title>The Global Catalogue of Microorganisms (GCM) 10K type strain sequencing project: providing services to taxonomists for standard genome sequencing and annotation.</title>
        <authorList>
            <consortium name="The Broad Institute Genomics Platform"/>
            <consortium name="The Broad Institute Genome Sequencing Center for Infectious Disease"/>
            <person name="Wu L."/>
            <person name="Ma J."/>
        </authorList>
    </citation>
    <scope>NUCLEOTIDE SEQUENCE [LARGE SCALE GENOMIC DNA]</scope>
    <source>
        <strain evidence="5">CGMCC 4.7396</strain>
    </source>
</reference>
<comment type="caution">
    <text evidence="4">The sequence shown here is derived from an EMBL/GenBank/DDBJ whole genome shotgun (WGS) entry which is preliminary data.</text>
</comment>
<dbReference type="Gene3D" id="2.60.120.260">
    <property type="entry name" value="Galactose-binding domain-like"/>
    <property type="match status" value="1"/>
</dbReference>
<dbReference type="Proteomes" id="UP001595712">
    <property type="component" value="Unassembled WGS sequence"/>
</dbReference>
<dbReference type="InterPro" id="IPR005674">
    <property type="entry name" value="CocE/Ser_esterase"/>
</dbReference>
<protein>
    <submittedName>
        <fullName evidence="4">CocE/NonD family hydrolase</fullName>
    </submittedName>
</protein>
<evidence type="ECO:0000256" key="2">
    <source>
        <dbReference type="SAM" id="MobiDB-lite"/>
    </source>
</evidence>
<proteinExistence type="predicted"/>
<dbReference type="GO" id="GO:0016787">
    <property type="term" value="F:hydrolase activity"/>
    <property type="evidence" value="ECO:0007669"/>
    <property type="project" value="UniProtKB-KW"/>
</dbReference>
<feature type="domain" description="Xaa-Pro dipeptidyl-peptidase C-terminal" evidence="3">
    <location>
        <begin position="299"/>
        <end position="525"/>
    </location>
</feature>
<dbReference type="Gene3D" id="3.40.50.1820">
    <property type="entry name" value="alpha/beta hydrolase"/>
    <property type="match status" value="1"/>
</dbReference>
<evidence type="ECO:0000256" key="1">
    <source>
        <dbReference type="ARBA" id="ARBA00022801"/>
    </source>
</evidence>
<evidence type="ECO:0000259" key="3">
    <source>
        <dbReference type="SMART" id="SM00939"/>
    </source>
</evidence>
<dbReference type="EMBL" id="JBHRWO010000010">
    <property type="protein sequence ID" value="MFC3493401.1"/>
    <property type="molecule type" value="Genomic_DNA"/>
</dbReference>
<dbReference type="RefSeq" id="WP_387976381.1">
    <property type="nucleotide sequence ID" value="NZ_JBHRWO010000010.1"/>
</dbReference>
<dbReference type="InterPro" id="IPR000383">
    <property type="entry name" value="Xaa-Pro-like_dom"/>
</dbReference>
<dbReference type="Gene3D" id="1.10.3020.10">
    <property type="entry name" value="alpha-amino acid ester hydrolase ( Helical cap domain)"/>
    <property type="match status" value="1"/>
</dbReference>
<evidence type="ECO:0000313" key="5">
    <source>
        <dbReference type="Proteomes" id="UP001595712"/>
    </source>
</evidence>
<dbReference type="SUPFAM" id="SSF53474">
    <property type="entry name" value="alpha/beta-Hydrolases"/>
    <property type="match status" value="1"/>
</dbReference>
<dbReference type="InterPro" id="IPR029058">
    <property type="entry name" value="AB_hydrolase_fold"/>
</dbReference>
<dbReference type="InterPro" id="IPR008979">
    <property type="entry name" value="Galactose-bd-like_sf"/>
</dbReference>
<sequence length="535" mass="59243">MSRILERSLKLPPPQTRDLAVHRDLQVPMRDGAVLLADRWAPRSGAEDLPTLLIRTPYGRAGLFGKAMVIPFAERGFQVLVQSTRGGFGSGGVFDPLRQEREDGLDTLDWVIAQPWFGEAMVLFGPSYMGFVQWAVADELPPQVKAMIPQVTESALTREFLRGDGFSLETPFGWGAMVATQERSFPLLRQHSQHRRTERAIWTLPLKDADVRAIGERSQYLQDILVHDADDPFWSRLDHRERVATTAAPVSSIGGWFDIFLDGQLRDFKALQEAGKDARLTIGPWTHAEFNNVSMMEVLEFGLAHARGEAPPERDPVRLFVMGEEAWRDFPSWPPPGYEPQRFHLQSGGRLSAAAPPEGGPSRYRYDPADPTPSVGGTSMMQGGRKDNRELESRPDVLTFTTAPLDADVEVVGEVSAEVWFQSSLPFADVFVRLCDVDEEGVSSNVCDGLTSLTGADVPTLAEVNLWATAHRFKRGHRIRIQVSSGAFPRYARNHGTGDPIATAVELRAADQTVHHDPERPSAIILPCATATPKP</sequence>
<gene>
    <name evidence="4" type="ORF">ACFO8M_13020</name>
</gene>
<organism evidence="4 5">
    <name type="scientific">Glycomyces rhizosphaerae</name>
    <dbReference type="NCBI Taxonomy" id="2054422"/>
    <lineage>
        <taxon>Bacteria</taxon>
        <taxon>Bacillati</taxon>
        <taxon>Actinomycetota</taxon>
        <taxon>Actinomycetes</taxon>
        <taxon>Glycomycetales</taxon>
        <taxon>Glycomycetaceae</taxon>
        <taxon>Glycomyces</taxon>
    </lineage>
</organism>